<organism evidence="1 2">
    <name type="scientific">Streptomyces phage Sushi23</name>
    <dbReference type="NCBI Taxonomy" id="2015806"/>
    <lineage>
        <taxon>Viruses</taxon>
        <taxon>Duplodnaviria</taxon>
        <taxon>Heunggongvirae</taxon>
        <taxon>Uroviricota</taxon>
        <taxon>Caudoviricetes</taxon>
        <taxon>Stanwilliamsviridae</taxon>
        <taxon>Boydwoodruffvirinae</taxon>
        <taxon>Samistivirus</taxon>
        <taxon>Samistivirus peebs</taxon>
    </lineage>
</organism>
<dbReference type="Proteomes" id="UP000225758">
    <property type="component" value="Segment"/>
</dbReference>
<dbReference type="EMBL" id="MF358542">
    <property type="protein sequence ID" value="ASR76599.1"/>
    <property type="molecule type" value="Genomic_DNA"/>
</dbReference>
<sequence>MRTRQRNFKRCKCGRPILTGHLRQYNGDDTKVCPACNAERQIEEIRNRVRPEGLDSTDSDGYDT</sequence>
<accession>A0A222YYI0</accession>
<protein>
    <submittedName>
        <fullName evidence="1">Uncharacterized protein</fullName>
    </submittedName>
</protein>
<gene>
    <name evidence="1" type="ORF">SEA_SUSHI23_213</name>
</gene>
<evidence type="ECO:0000313" key="1">
    <source>
        <dbReference type="EMBL" id="ASR76599.1"/>
    </source>
</evidence>
<name>A0A222YYI0_9CAUD</name>
<evidence type="ECO:0000313" key="2">
    <source>
        <dbReference type="Proteomes" id="UP000225758"/>
    </source>
</evidence>
<proteinExistence type="predicted"/>
<reference evidence="1 2" key="1">
    <citation type="submission" date="2017-06" db="EMBL/GenBank/DDBJ databases">
        <authorList>
            <person name="Mageeney C.M."/>
            <person name="Olugbade I.D."/>
            <person name="Kenna M.A."/>
            <person name="Ware V.C."/>
            <person name="Garlena R.A."/>
            <person name="Russell D.A."/>
            <person name="Pope W.H."/>
            <person name="Jacobs-Sera D."/>
            <person name="Hendrix R.W."/>
            <person name="Hatfull G.F."/>
        </authorList>
    </citation>
    <scope>NUCLEOTIDE SEQUENCE [LARGE SCALE GENOMIC DNA]</scope>
</reference>